<dbReference type="Proteomes" id="UP000663889">
    <property type="component" value="Unassembled WGS sequence"/>
</dbReference>
<dbReference type="EMBL" id="CAJOBE010001329">
    <property type="protein sequence ID" value="CAF3734627.1"/>
    <property type="molecule type" value="Genomic_DNA"/>
</dbReference>
<dbReference type="InterPro" id="IPR029058">
    <property type="entry name" value="AB_hydrolase_fold"/>
</dbReference>
<dbReference type="SUPFAM" id="SSF53474">
    <property type="entry name" value="alpha/beta-Hydrolases"/>
    <property type="match status" value="1"/>
</dbReference>
<name>A0A818X2Q5_9BILA</name>
<sequence length="679" mass="77948">MSIPMKSTLTLDEFFNYVHFPSINLSPNGRHLLVHTRRPLWNSNSYENSLWLYETQRHRKILITDKLSENFKPKWSPNGNWIVLLLNEKSNTNIKNETMDFSHHSKTKQYIYLYCIVSEQLIPISIGSKLPYIITWANNDSSLYFVTIRSTSTKENDYVYDIEWKDVIQYRQRKPSDESTIYYININMNRKNQLISTNINIIKNISFQIGELLFSSCEQKLIFTSFKGIYENMNDFEIYSIDLCNISSLSKLTMNEAFETDLKLSNDGKHVLFRTSGSQSISSANVITQERLYSLDLTNGQIQRLVKDFDGHIMEYTIRPYGGIYILGQVGTNVQIYTQQSSKKYTVFHRGWNGTYESISSSSVYENSSIAFVYSSYGQPKEVYVINNINQLTSAKVITNENRLFTKRNLPQVKTYQWTSDEDDRTIEGLLHYPPDKFESTNLPLLVLIHGGPHTANINQLHANAGFWAPLAATEGWLVLEPNYRGSTGYGDQFLNEIRHQPLTRPGRDILSGIYRLIQDGIVDRNYLAVGGYSYGGLLTNWLITQTTSFNAALSGAGPIEHVSTWGIMDFPVLIEYLFGGFPWNASKTYERESIINQLDKVRTPTHIVTGANDIRVPASQSFILERGLHYLGVPVQLLIFPNEGHSLRNNPWHGKIKVREELKWLQKYGHKSSIGNNN</sequence>
<dbReference type="Gene3D" id="3.40.50.1820">
    <property type="entry name" value="alpha/beta hydrolase"/>
    <property type="match status" value="1"/>
</dbReference>
<dbReference type="AlphaFoldDB" id="A0A818X2Q5"/>
<organism evidence="4 5">
    <name type="scientific">Rotaria sordida</name>
    <dbReference type="NCBI Taxonomy" id="392033"/>
    <lineage>
        <taxon>Eukaryota</taxon>
        <taxon>Metazoa</taxon>
        <taxon>Spiralia</taxon>
        <taxon>Gnathifera</taxon>
        <taxon>Rotifera</taxon>
        <taxon>Eurotatoria</taxon>
        <taxon>Bdelloidea</taxon>
        <taxon>Philodinida</taxon>
        <taxon>Philodinidae</taxon>
        <taxon>Rotaria</taxon>
    </lineage>
</organism>
<keyword evidence="1" id="KW-0378">Hydrolase</keyword>
<gene>
    <name evidence="4" type="ORF">FNK824_LOCUS11310</name>
    <name evidence="3" type="ORF">SEV965_LOCUS16921</name>
</gene>
<evidence type="ECO:0000313" key="5">
    <source>
        <dbReference type="Proteomes" id="UP000663874"/>
    </source>
</evidence>
<dbReference type="InterPro" id="IPR011042">
    <property type="entry name" value="6-blade_b-propeller_TolB-like"/>
</dbReference>
<dbReference type="SUPFAM" id="SSF82171">
    <property type="entry name" value="DPP6 N-terminal domain-like"/>
    <property type="match status" value="1"/>
</dbReference>
<protein>
    <recommendedName>
        <fullName evidence="2">Peptidase S9 prolyl oligopeptidase catalytic domain-containing protein</fullName>
    </recommendedName>
</protein>
<dbReference type="PANTHER" id="PTHR42776">
    <property type="entry name" value="SERINE PEPTIDASE S9 FAMILY MEMBER"/>
    <property type="match status" value="1"/>
</dbReference>
<evidence type="ECO:0000259" key="2">
    <source>
        <dbReference type="Pfam" id="PF00326"/>
    </source>
</evidence>
<dbReference type="GO" id="GO:0006508">
    <property type="term" value="P:proteolysis"/>
    <property type="evidence" value="ECO:0007669"/>
    <property type="project" value="InterPro"/>
</dbReference>
<dbReference type="GO" id="GO:0004252">
    <property type="term" value="F:serine-type endopeptidase activity"/>
    <property type="evidence" value="ECO:0007669"/>
    <property type="project" value="TreeGrafter"/>
</dbReference>
<dbReference type="Proteomes" id="UP000663874">
    <property type="component" value="Unassembled WGS sequence"/>
</dbReference>
<evidence type="ECO:0000256" key="1">
    <source>
        <dbReference type="ARBA" id="ARBA00022801"/>
    </source>
</evidence>
<dbReference type="EMBL" id="CAJNOU010000947">
    <property type="protein sequence ID" value="CAF1121224.1"/>
    <property type="molecule type" value="Genomic_DNA"/>
</dbReference>
<comment type="caution">
    <text evidence="4">The sequence shown here is derived from an EMBL/GenBank/DDBJ whole genome shotgun (WGS) entry which is preliminary data.</text>
</comment>
<reference evidence="4" key="1">
    <citation type="submission" date="2021-02" db="EMBL/GenBank/DDBJ databases">
        <authorList>
            <person name="Nowell W R."/>
        </authorList>
    </citation>
    <scope>NUCLEOTIDE SEQUENCE</scope>
</reference>
<feature type="domain" description="Peptidase S9 prolyl oligopeptidase catalytic" evidence="2">
    <location>
        <begin position="471"/>
        <end position="669"/>
    </location>
</feature>
<dbReference type="Gene3D" id="2.120.10.30">
    <property type="entry name" value="TolB, C-terminal domain"/>
    <property type="match status" value="2"/>
</dbReference>
<dbReference type="PANTHER" id="PTHR42776:SF27">
    <property type="entry name" value="DIPEPTIDYL PEPTIDASE FAMILY MEMBER 6"/>
    <property type="match status" value="1"/>
</dbReference>
<accession>A0A818X2Q5</accession>
<evidence type="ECO:0000313" key="3">
    <source>
        <dbReference type="EMBL" id="CAF1121224.1"/>
    </source>
</evidence>
<proteinExistence type="predicted"/>
<evidence type="ECO:0000313" key="4">
    <source>
        <dbReference type="EMBL" id="CAF3734627.1"/>
    </source>
</evidence>
<dbReference type="InterPro" id="IPR001375">
    <property type="entry name" value="Peptidase_S9_cat"/>
</dbReference>
<dbReference type="Pfam" id="PF00326">
    <property type="entry name" value="Peptidase_S9"/>
    <property type="match status" value="1"/>
</dbReference>